<name>A0A9P7HGT8_9HYPO</name>
<gene>
    <name evidence="2" type="ORF">H9Q72_014522</name>
</gene>
<evidence type="ECO:0000313" key="2">
    <source>
        <dbReference type="EMBL" id="KAG5742853.1"/>
    </source>
</evidence>
<evidence type="ECO:0000259" key="1">
    <source>
        <dbReference type="Pfam" id="PF10551"/>
    </source>
</evidence>
<dbReference type="Proteomes" id="UP000750502">
    <property type="component" value="Unassembled WGS sequence"/>
</dbReference>
<accession>A0A9P7HGT8</accession>
<dbReference type="InterPro" id="IPR052579">
    <property type="entry name" value="Zinc_finger_SWIM"/>
</dbReference>
<protein>
    <recommendedName>
        <fullName evidence="1">MULE transposase domain-containing protein</fullName>
    </recommendedName>
</protein>
<dbReference type="PANTHER" id="PTHR31569:SF4">
    <property type="entry name" value="SWIM-TYPE DOMAIN-CONTAINING PROTEIN"/>
    <property type="match status" value="1"/>
</dbReference>
<dbReference type="Pfam" id="PF10551">
    <property type="entry name" value="MULE"/>
    <property type="match status" value="1"/>
</dbReference>
<dbReference type="PANTHER" id="PTHR31569">
    <property type="entry name" value="SWIM-TYPE DOMAIN-CONTAINING PROTEIN"/>
    <property type="match status" value="1"/>
</dbReference>
<dbReference type="AlphaFoldDB" id="A0A9P7HGT8"/>
<dbReference type="EMBL" id="JADFTT010003696">
    <property type="protein sequence ID" value="KAG5742853.1"/>
    <property type="molecule type" value="Genomic_DNA"/>
</dbReference>
<dbReference type="OrthoDB" id="1421156at2759"/>
<organism evidence="2 3">
    <name type="scientific">Fusarium xylarioides</name>
    <dbReference type="NCBI Taxonomy" id="221167"/>
    <lineage>
        <taxon>Eukaryota</taxon>
        <taxon>Fungi</taxon>
        <taxon>Dikarya</taxon>
        <taxon>Ascomycota</taxon>
        <taxon>Pezizomycotina</taxon>
        <taxon>Sordariomycetes</taxon>
        <taxon>Hypocreomycetidae</taxon>
        <taxon>Hypocreales</taxon>
        <taxon>Nectriaceae</taxon>
        <taxon>Fusarium</taxon>
        <taxon>Fusarium fujikuroi species complex</taxon>
    </lineage>
</organism>
<dbReference type="InterPro" id="IPR018289">
    <property type="entry name" value="MULE_transposase_dom"/>
</dbReference>
<feature type="domain" description="MULE transposase" evidence="1">
    <location>
        <begin position="1"/>
        <end position="86"/>
    </location>
</feature>
<sequence>MPLFNICGVTSTNKTFQVAAVFLSGETEAQYSWAIVMLYRLLLESKIPMPKVTVTDRDIALMNAFSRHPVLDKVPHILCRWHINMNVLAKTKQYFPKAKYNPATKKAIHDPSFQEFLKTWNTLIYSPTVQDYEKRLEWFKCPGVHPDGAVQYCLNTWLSPWKEKIVFCYVDQHRHFRFTMTSVVESLH</sequence>
<reference evidence="2" key="1">
    <citation type="journal article" date="2020" name="bioRxiv">
        <title>Historical genomics reveals the evolutionary mechanisms behind multiple outbreaks of the host-specific coffee wilt pathogen Fusarium xylarioides.</title>
        <authorList>
            <person name="Peck D."/>
            <person name="Nowell R.W."/>
            <person name="Flood J."/>
            <person name="Ryan M.J."/>
            <person name="Barraclough T.G."/>
        </authorList>
    </citation>
    <scope>NUCLEOTIDE SEQUENCE</scope>
    <source>
        <strain evidence="2">IMI 127659i</strain>
    </source>
</reference>
<keyword evidence="3" id="KW-1185">Reference proteome</keyword>
<reference evidence="2" key="2">
    <citation type="submission" date="2020-10" db="EMBL/GenBank/DDBJ databases">
        <authorList>
            <person name="Peck L.D."/>
            <person name="Nowell R.W."/>
            <person name="Flood J."/>
            <person name="Ryan M.J."/>
            <person name="Barraclough T.G."/>
        </authorList>
    </citation>
    <scope>NUCLEOTIDE SEQUENCE</scope>
    <source>
        <strain evidence="2">IMI 127659i</strain>
    </source>
</reference>
<evidence type="ECO:0000313" key="3">
    <source>
        <dbReference type="Proteomes" id="UP000750502"/>
    </source>
</evidence>
<proteinExistence type="predicted"/>
<comment type="caution">
    <text evidence="2">The sequence shown here is derived from an EMBL/GenBank/DDBJ whole genome shotgun (WGS) entry which is preliminary data.</text>
</comment>
<feature type="non-terminal residue" evidence="2">
    <location>
        <position position="188"/>
    </location>
</feature>